<dbReference type="GO" id="GO:0045892">
    <property type="term" value="P:negative regulation of DNA-templated transcription"/>
    <property type="evidence" value="ECO:0007669"/>
    <property type="project" value="TreeGrafter"/>
</dbReference>
<dbReference type="SMART" id="SM00345">
    <property type="entry name" value="HTH_GNTR"/>
    <property type="match status" value="1"/>
</dbReference>
<evidence type="ECO:0000313" key="5">
    <source>
        <dbReference type="EMBL" id="OEH94150.1"/>
    </source>
</evidence>
<protein>
    <submittedName>
        <fullName evidence="5">GntR family transcriptional regulator</fullName>
    </submittedName>
</protein>
<dbReference type="InterPro" id="IPR000524">
    <property type="entry name" value="Tscrpt_reg_HTH_GntR"/>
</dbReference>
<dbReference type="SMART" id="SM00866">
    <property type="entry name" value="UTRA"/>
    <property type="match status" value="1"/>
</dbReference>
<keyword evidence="3" id="KW-0804">Transcription</keyword>
<dbReference type="STRING" id="1305675.BFG57_09905"/>
<evidence type="ECO:0000256" key="3">
    <source>
        <dbReference type="ARBA" id="ARBA00023163"/>
    </source>
</evidence>
<dbReference type="Pfam" id="PF00392">
    <property type="entry name" value="GntR"/>
    <property type="match status" value="1"/>
</dbReference>
<dbReference type="InterPro" id="IPR011663">
    <property type="entry name" value="UTRA"/>
</dbReference>
<dbReference type="Gene3D" id="1.10.10.10">
    <property type="entry name" value="Winged helix-like DNA-binding domain superfamily/Winged helix DNA-binding domain"/>
    <property type="match status" value="1"/>
</dbReference>
<keyword evidence="6" id="KW-1185">Reference proteome</keyword>
<proteinExistence type="predicted"/>
<name>A0A1E5LJ87_9BACI</name>
<evidence type="ECO:0000256" key="1">
    <source>
        <dbReference type="ARBA" id="ARBA00023015"/>
    </source>
</evidence>
<dbReference type="Pfam" id="PF07702">
    <property type="entry name" value="UTRA"/>
    <property type="match status" value="1"/>
</dbReference>
<comment type="caution">
    <text evidence="5">The sequence shown here is derived from an EMBL/GenBank/DDBJ whole genome shotgun (WGS) entry which is preliminary data.</text>
</comment>
<dbReference type="GO" id="GO:0003677">
    <property type="term" value="F:DNA binding"/>
    <property type="evidence" value="ECO:0007669"/>
    <property type="project" value="UniProtKB-KW"/>
</dbReference>
<gene>
    <name evidence="5" type="ORF">BFG57_09905</name>
</gene>
<feature type="domain" description="HTH gntR-type" evidence="4">
    <location>
        <begin position="8"/>
        <end position="76"/>
    </location>
</feature>
<dbReference type="AlphaFoldDB" id="A0A1E5LJ87"/>
<dbReference type="InterPro" id="IPR036390">
    <property type="entry name" value="WH_DNA-bd_sf"/>
</dbReference>
<dbReference type="SUPFAM" id="SSF46785">
    <property type="entry name" value="Winged helix' DNA-binding domain"/>
    <property type="match status" value="1"/>
</dbReference>
<evidence type="ECO:0000256" key="2">
    <source>
        <dbReference type="ARBA" id="ARBA00023125"/>
    </source>
</evidence>
<dbReference type="PANTHER" id="PTHR44846">
    <property type="entry name" value="MANNOSYL-D-GLYCERATE TRANSPORT/METABOLISM SYSTEM REPRESSOR MNGR-RELATED"/>
    <property type="match status" value="1"/>
</dbReference>
<dbReference type="PRINTS" id="PR00035">
    <property type="entry name" value="HTHGNTR"/>
</dbReference>
<reference evidence="5 6" key="1">
    <citation type="submission" date="2016-08" db="EMBL/GenBank/DDBJ databases">
        <title>Genome of Bacillus solimangrovi GH2-4.</title>
        <authorList>
            <person name="Lim S."/>
            <person name="Kim B.-C."/>
        </authorList>
    </citation>
    <scope>NUCLEOTIDE SEQUENCE [LARGE SCALE GENOMIC DNA]</scope>
    <source>
        <strain evidence="5 6">GH2-4</strain>
    </source>
</reference>
<dbReference type="PANTHER" id="PTHR44846:SF17">
    <property type="entry name" value="GNTR-FAMILY TRANSCRIPTIONAL REGULATOR"/>
    <property type="match status" value="1"/>
</dbReference>
<keyword evidence="2" id="KW-0238">DNA-binding</keyword>
<dbReference type="EMBL" id="MJEH01000005">
    <property type="protein sequence ID" value="OEH94150.1"/>
    <property type="molecule type" value="Genomic_DNA"/>
</dbReference>
<dbReference type="RefSeq" id="WP_069715919.1">
    <property type="nucleotide sequence ID" value="NZ_MJEH01000005.1"/>
</dbReference>
<evidence type="ECO:0000313" key="6">
    <source>
        <dbReference type="Proteomes" id="UP000095209"/>
    </source>
</evidence>
<dbReference type="InterPro" id="IPR028978">
    <property type="entry name" value="Chorismate_lyase_/UTRA_dom_sf"/>
</dbReference>
<organism evidence="5 6">
    <name type="scientific">Bacillus solimangrovi</name>
    <dbReference type="NCBI Taxonomy" id="1305675"/>
    <lineage>
        <taxon>Bacteria</taxon>
        <taxon>Bacillati</taxon>
        <taxon>Bacillota</taxon>
        <taxon>Bacilli</taxon>
        <taxon>Bacillales</taxon>
        <taxon>Bacillaceae</taxon>
        <taxon>Bacillus</taxon>
    </lineage>
</organism>
<accession>A0A1E5LJ87</accession>
<dbReference type="PROSITE" id="PS50949">
    <property type="entry name" value="HTH_GNTR"/>
    <property type="match status" value="1"/>
</dbReference>
<dbReference type="SUPFAM" id="SSF64288">
    <property type="entry name" value="Chorismate lyase-like"/>
    <property type="match status" value="1"/>
</dbReference>
<evidence type="ECO:0000259" key="4">
    <source>
        <dbReference type="PROSITE" id="PS50949"/>
    </source>
</evidence>
<dbReference type="Proteomes" id="UP000095209">
    <property type="component" value="Unassembled WGS sequence"/>
</dbReference>
<sequence length="241" mass="28148">MRLKPDNRHLYLQVIDRLKNDIESGVFKEQEKLPSEFELAKSLGVSRATLREALRVLEEENVVVRRHGVGTFVNSRPDFSSGIEELYSVTEMINRGGKTPGTIFLDSWYYEATEEDIKHFKCNEDDEFFYVERVRTADDVPVVYCVDRIPKGILPKDFSYDQESLFDVLEKQANRFISYAVTYIEPLGYSEKVSPILQCDKDTALLVLKQMHYDLNDEPVIYSCNYFRADKFSFHVLRKRV</sequence>
<dbReference type="Gene3D" id="3.40.1410.10">
    <property type="entry name" value="Chorismate lyase-like"/>
    <property type="match status" value="1"/>
</dbReference>
<dbReference type="GO" id="GO:0003700">
    <property type="term" value="F:DNA-binding transcription factor activity"/>
    <property type="evidence" value="ECO:0007669"/>
    <property type="project" value="InterPro"/>
</dbReference>
<dbReference type="InterPro" id="IPR036388">
    <property type="entry name" value="WH-like_DNA-bd_sf"/>
</dbReference>
<dbReference type="InterPro" id="IPR050679">
    <property type="entry name" value="Bact_HTH_transcr_reg"/>
</dbReference>
<dbReference type="OrthoDB" id="149756at2"/>
<dbReference type="CDD" id="cd07377">
    <property type="entry name" value="WHTH_GntR"/>
    <property type="match status" value="1"/>
</dbReference>
<keyword evidence="1" id="KW-0805">Transcription regulation</keyword>